<keyword evidence="2" id="KW-1133">Transmembrane helix</keyword>
<dbReference type="InterPro" id="IPR022606">
    <property type="entry name" value="DUF2914"/>
</dbReference>
<keyword evidence="2" id="KW-0812">Transmembrane</keyword>
<feature type="region of interest" description="Disordered" evidence="1">
    <location>
        <begin position="94"/>
        <end position="132"/>
    </location>
</feature>
<feature type="domain" description="DUF2914" evidence="3">
    <location>
        <begin position="228"/>
        <end position="283"/>
    </location>
</feature>
<sequence length="288" mass="32198">MSQKIKITATLNSSQLKQKGVDKPVEYQWHWSRIFAALSLVVSVLFFMTLYVFPNNDEVGTEKLASGQSALLKAKTLTDVTKVEKSPFKETEKVALSQSSLMKTDKGLGTKSSDESLPAAQNDPELPSVNEQHEQSDLVDIIDSPNTEKLEPSASANELITQSDEQQTLSDIALGAKMNTQSVSRALLSRDIIGREPVDIIGERIARASFTKKLYFFTEVNGLQGKLVRHKWYFQDQLQADVELSIYAERYRTYSSKNIAALQLGMWRVELVAEGETLASKQFIITDK</sequence>
<proteinExistence type="predicted"/>
<reference evidence="4 5" key="1">
    <citation type="submission" date="2014-11" db="EMBL/GenBank/DDBJ databases">
        <title>Complete Genome Sequence of Pseudoalteromonas sp. Strain OCN003 Isolated from Kaneohe Bay, Oahu, Hawaii.</title>
        <authorList>
            <person name="Beurmann S."/>
            <person name="Videau P."/>
            <person name="Ushijima B."/>
            <person name="Smith A.M."/>
            <person name="Aeby G.S."/>
            <person name="Callahan S.M."/>
            <person name="Belcaid M."/>
        </authorList>
    </citation>
    <scope>NUCLEOTIDE SEQUENCE [LARGE SCALE GENOMIC DNA]</scope>
    <source>
        <strain evidence="4 5">OCN003</strain>
    </source>
</reference>
<dbReference type="RefSeq" id="WP_038638818.1">
    <property type="nucleotide sequence ID" value="NZ_CP009888.1"/>
</dbReference>
<evidence type="ECO:0000313" key="5">
    <source>
        <dbReference type="Proteomes" id="UP000030341"/>
    </source>
</evidence>
<keyword evidence="5" id="KW-1185">Reference proteome</keyword>
<evidence type="ECO:0000313" key="4">
    <source>
        <dbReference type="EMBL" id="AIY64319.1"/>
    </source>
</evidence>
<organism evidence="4 5">
    <name type="scientific">Pseudoalteromonas piratica</name>
    <dbReference type="NCBI Taxonomy" id="1348114"/>
    <lineage>
        <taxon>Bacteria</taxon>
        <taxon>Pseudomonadati</taxon>
        <taxon>Pseudomonadota</taxon>
        <taxon>Gammaproteobacteria</taxon>
        <taxon>Alteromonadales</taxon>
        <taxon>Pseudoalteromonadaceae</taxon>
        <taxon>Pseudoalteromonas</taxon>
    </lineage>
</organism>
<gene>
    <name evidence="4" type="ORF">OM33_03475</name>
</gene>
<dbReference type="AlphaFoldDB" id="A0A0A7ECK3"/>
<dbReference type="eggNOG" id="ENOG502Z8YT">
    <property type="taxonomic scope" value="Bacteria"/>
</dbReference>
<dbReference type="OrthoDB" id="9796654at2"/>
<dbReference type="KEGG" id="pseo:OM33_03475"/>
<dbReference type="STRING" id="1348114.OM33_03475"/>
<dbReference type="EMBL" id="CP009888">
    <property type="protein sequence ID" value="AIY64319.1"/>
    <property type="molecule type" value="Genomic_DNA"/>
</dbReference>
<protein>
    <recommendedName>
        <fullName evidence="3">DUF2914 domain-containing protein</fullName>
    </recommendedName>
</protein>
<evidence type="ECO:0000256" key="2">
    <source>
        <dbReference type="SAM" id="Phobius"/>
    </source>
</evidence>
<keyword evidence="2" id="KW-0472">Membrane</keyword>
<evidence type="ECO:0000259" key="3">
    <source>
        <dbReference type="Pfam" id="PF11141"/>
    </source>
</evidence>
<feature type="transmembrane region" description="Helical" evidence="2">
    <location>
        <begin position="34"/>
        <end position="53"/>
    </location>
</feature>
<accession>A0A0A7ECK3</accession>
<evidence type="ECO:0000256" key="1">
    <source>
        <dbReference type="SAM" id="MobiDB-lite"/>
    </source>
</evidence>
<feature type="compositionally biased region" description="Basic and acidic residues" evidence="1">
    <location>
        <begin position="103"/>
        <end position="114"/>
    </location>
</feature>
<dbReference type="Pfam" id="PF11141">
    <property type="entry name" value="DUF2914"/>
    <property type="match status" value="1"/>
</dbReference>
<dbReference type="HOGENOM" id="CLU_946172_0_0_6"/>
<name>A0A0A7ECK3_9GAMM</name>
<dbReference type="Proteomes" id="UP000030341">
    <property type="component" value="Chromosome 1"/>
</dbReference>